<dbReference type="AlphaFoldDB" id="A0A1A8FIX1"/>
<sequence length="120" mass="12959">GALYFNICNDTTGSWSPNSISVLSSLTVRRVAKLGRWLGSGSPTSISSSAFADPHTAGSIMPSHSSFATCLCKLPDKKRLEQPVCMETSLFLMQHWNTIGPLIVGSLSHNSLIWPLHSSQ</sequence>
<gene>
    <name evidence="1" type="primary">Nfu_g_1_004591</name>
</gene>
<reference evidence="1" key="2">
    <citation type="submission" date="2016-06" db="EMBL/GenBank/DDBJ databases">
        <title>The genome of a short-lived fish provides insights into sex chromosome evolution and the genetic control of aging.</title>
        <authorList>
            <person name="Reichwald K."/>
            <person name="Felder M."/>
            <person name="Petzold A."/>
            <person name="Koch P."/>
            <person name="Groth M."/>
            <person name="Platzer M."/>
        </authorList>
    </citation>
    <scope>NUCLEOTIDE SEQUENCE</scope>
    <source>
        <tissue evidence="1">Brain</tissue>
    </source>
</reference>
<feature type="non-terminal residue" evidence="1">
    <location>
        <position position="120"/>
    </location>
</feature>
<protein>
    <submittedName>
        <fullName evidence="1">Uncharacterized protein</fullName>
    </submittedName>
</protein>
<dbReference type="EMBL" id="HAEB01012853">
    <property type="protein sequence ID" value="SBQ59380.1"/>
    <property type="molecule type" value="Transcribed_RNA"/>
</dbReference>
<name>A0A1A8FIX1_9TELE</name>
<reference evidence="1" key="1">
    <citation type="submission" date="2016-05" db="EMBL/GenBank/DDBJ databases">
        <authorList>
            <person name="Lavstsen T."/>
            <person name="Jespersen J.S."/>
        </authorList>
    </citation>
    <scope>NUCLEOTIDE SEQUENCE</scope>
    <source>
        <tissue evidence="1">Brain</tissue>
    </source>
</reference>
<organism evidence="1">
    <name type="scientific">Nothobranchius korthausae</name>
    <dbReference type="NCBI Taxonomy" id="1143690"/>
    <lineage>
        <taxon>Eukaryota</taxon>
        <taxon>Metazoa</taxon>
        <taxon>Chordata</taxon>
        <taxon>Craniata</taxon>
        <taxon>Vertebrata</taxon>
        <taxon>Euteleostomi</taxon>
        <taxon>Actinopterygii</taxon>
        <taxon>Neopterygii</taxon>
        <taxon>Teleostei</taxon>
        <taxon>Neoteleostei</taxon>
        <taxon>Acanthomorphata</taxon>
        <taxon>Ovalentaria</taxon>
        <taxon>Atherinomorphae</taxon>
        <taxon>Cyprinodontiformes</taxon>
        <taxon>Nothobranchiidae</taxon>
        <taxon>Nothobranchius</taxon>
    </lineage>
</organism>
<evidence type="ECO:0000313" key="1">
    <source>
        <dbReference type="EMBL" id="SBQ59380.1"/>
    </source>
</evidence>
<feature type="non-terminal residue" evidence="1">
    <location>
        <position position="1"/>
    </location>
</feature>
<dbReference type="EMBL" id="HAEC01007613">
    <property type="protein sequence ID" value="SBQ75751.1"/>
    <property type="molecule type" value="Transcribed_RNA"/>
</dbReference>
<proteinExistence type="predicted"/>
<accession>A0A1A8FIX1</accession>